<organism evidence="1">
    <name type="scientific">Ectopseudomonas oleovorans</name>
    <name type="common">Pseudomonas oleovorans</name>
    <dbReference type="NCBI Taxonomy" id="301"/>
    <lineage>
        <taxon>Bacteria</taxon>
        <taxon>Pseudomonadati</taxon>
        <taxon>Pseudomonadota</taxon>
        <taxon>Gammaproteobacteria</taxon>
        <taxon>Pseudomonadales</taxon>
        <taxon>Pseudomonadaceae</taxon>
        <taxon>Ectopseudomonas</taxon>
    </lineage>
</organism>
<evidence type="ECO:0000313" key="1">
    <source>
        <dbReference type="EMBL" id="VDN61360.1"/>
    </source>
</evidence>
<proteinExistence type="predicted"/>
<dbReference type="EMBL" id="LR130779">
    <property type="protein sequence ID" value="VDN61360.1"/>
    <property type="molecule type" value="Genomic_DNA"/>
</dbReference>
<dbReference type="AlphaFoldDB" id="A0A653AY85"/>
<accession>A0A653AY85</accession>
<reference evidence="1" key="1">
    <citation type="submission" date="2018-11" db="EMBL/GenBank/DDBJ databases">
        <authorList>
            <consortium name="Genoscope - CEA"/>
            <person name="William W."/>
        </authorList>
    </citation>
    <scope>NUCLEOTIDE SEQUENCE [LARGE SCALE GENOMIC DNA]</scope>
    <source>
        <strain evidence="1">T9AD</strain>
    </source>
</reference>
<sequence length="100" mass="11023">MCTYFIDFVFCCCNKPSLQLLHKALIHAAHVQGTSKNVGEAVSAIPMAAPQKQAKKRSLRAVNEHSEPAFNAAMATQVVYRGALHRPVRRMTIRFSGEPA</sequence>
<protein>
    <submittedName>
        <fullName evidence="1">Uncharacterized protein</fullName>
    </submittedName>
</protein>
<gene>
    <name evidence="1" type="ORF">POT9AD_0369</name>
</gene>
<name>A0A653AY85_ECTOL</name>